<evidence type="ECO:0000256" key="4">
    <source>
        <dbReference type="ARBA" id="ARBA00023163"/>
    </source>
</evidence>
<evidence type="ECO:0000256" key="3">
    <source>
        <dbReference type="ARBA" id="ARBA00023015"/>
    </source>
</evidence>
<evidence type="ECO:0000256" key="2">
    <source>
        <dbReference type="ARBA" id="ARBA00019695"/>
    </source>
</evidence>
<dbReference type="PANTHER" id="PTHR12434:SF6">
    <property type="entry name" value="MEDIATOR OF RNA POLYMERASE II TRANSCRIPTION SUBUNIT 22"/>
    <property type="match status" value="1"/>
</dbReference>
<dbReference type="GO" id="GO:0003712">
    <property type="term" value="F:transcription coregulator activity"/>
    <property type="evidence" value="ECO:0007669"/>
    <property type="project" value="InterPro"/>
</dbReference>
<dbReference type="OMA" id="ANVYRVE"/>
<evidence type="ECO:0000256" key="5">
    <source>
        <dbReference type="ARBA" id="ARBA00023242"/>
    </source>
</evidence>
<evidence type="ECO:0000256" key="6">
    <source>
        <dbReference type="ARBA" id="ARBA00025687"/>
    </source>
</evidence>
<evidence type="ECO:0000313" key="8">
    <source>
        <dbReference type="EnsemblMetazoa" id="Aqu2.1.29988_001"/>
    </source>
</evidence>
<dbReference type="Proteomes" id="UP000007879">
    <property type="component" value="Unassembled WGS sequence"/>
</dbReference>
<dbReference type="PANTHER" id="PTHR12434">
    <property type="entry name" value="MEDIATOR OF RNA POLYMERASE II TRANSCRIPTION SUBUNIT 22"/>
    <property type="match status" value="1"/>
</dbReference>
<reference evidence="9" key="1">
    <citation type="journal article" date="2010" name="Nature">
        <title>The Amphimedon queenslandica genome and the evolution of animal complexity.</title>
        <authorList>
            <person name="Srivastava M."/>
            <person name="Simakov O."/>
            <person name="Chapman J."/>
            <person name="Fahey B."/>
            <person name="Gauthier M.E."/>
            <person name="Mitros T."/>
            <person name="Richards G.S."/>
            <person name="Conaco C."/>
            <person name="Dacre M."/>
            <person name="Hellsten U."/>
            <person name="Larroux C."/>
            <person name="Putnam N.H."/>
            <person name="Stanke M."/>
            <person name="Adamska M."/>
            <person name="Darling A."/>
            <person name="Degnan S.M."/>
            <person name="Oakley T.H."/>
            <person name="Plachetzki D.C."/>
            <person name="Zhai Y."/>
            <person name="Adamski M."/>
            <person name="Calcino A."/>
            <person name="Cummins S.F."/>
            <person name="Goodstein D.M."/>
            <person name="Harris C."/>
            <person name="Jackson D.J."/>
            <person name="Leys S.P."/>
            <person name="Shu S."/>
            <person name="Woodcroft B.J."/>
            <person name="Vervoort M."/>
            <person name="Kosik K.S."/>
            <person name="Manning G."/>
            <person name="Degnan B.M."/>
            <person name="Rokhsar D.S."/>
        </authorList>
    </citation>
    <scope>NUCLEOTIDE SEQUENCE [LARGE SCALE GENOMIC DNA]</scope>
</reference>
<dbReference type="AlphaFoldDB" id="A0A1X7UQE1"/>
<name>A0A1X7UQE1_AMPQE</name>
<dbReference type="EnsemblMetazoa" id="Aqu2.1.29988_001">
    <property type="protein sequence ID" value="Aqu2.1.29988_001"/>
    <property type="gene ID" value="Aqu2.1.29988"/>
</dbReference>
<protein>
    <recommendedName>
        <fullName evidence="2">Mediator of RNA polymerase II transcription subunit 22</fullName>
    </recommendedName>
    <alternativeName>
        <fullName evidence="7">Mediator complex subunit 22</fullName>
    </alternativeName>
</protein>
<comment type="subcellular location">
    <subcellularLocation>
        <location evidence="1">Nucleus</location>
    </subcellularLocation>
</comment>
<dbReference type="GO" id="GO:0006357">
    <property type="term" value="P:regulation of transcription by RNA polymerase II"/>
    <property type="evidence" value="ECO:0007669"/>
    <property type="project" value="InterPro"/>
</dbReference>
<dbReference type="STRING" id="400682.A0A1X7UQE1"/>
<evidence type="ECO:0000256" key="7">
    <source>
        <dbReference type="ARBA" id="ARBA00031962"/>
    </source>
</evidence>
<dbReference type="Pfam" id="PF06179">
    <property type="entry name" value="Med22"/>
    <property type="match status" value="1"/>
</dbReference>
<dbReference type="InterPro" id="IPR009332">
    <property type="entry name" value="Med22"/>
</dbReference>
<reference evidence="8" key="2">
    <citation type="submission" date="2017-05" db="UniProtKB">
        <authorList>
            <consortium name="EnsemblMetazoa"/>
        </authorList>
    </citation>
    <scope>IDENTIFICATION</scope>
</reference>
<accession>A0A1X7UQE1</accession>
<dbReference type="OrthoDB" id="203279at2759"/>
<organism evidence="8">
    <name type="scientific">Amphimedon queenslandica</name>
    <name type="common">Sponge</name>
    <dbReference type="NCBI Taxonomy" id="400682"/>
    <lineage>
        <taxon>Eukaryota</taxon>
        <taxon>Metazoa</taxon>
        <taxon>Porifera</taxon>
        <taxon>Demospongiae</taxon>
        <taxon>Heteroscleromorpha</taxon>
        <taxon>Haplosclerida</taxon>
        <taxon>Niphatidae</taxon>
        <taxon>Amphimedon</taxon>
    </lineage>
</organism>
<dbReference type="KEGG" id="aqu:100640879"/>
<evidence type="ECO:0000256" key="1">
    <source>
        <dbReference type="ARBA" id="ARBA00004123"/>
    </source>
</evidence>
<proteinExistence type="predicted"/>
<evidence type="ECO:0000313" key="9">
    <source>
        <dbReference type="Proteomes" id="UP000007879"/>
    </source>
</evidence>
<dbReference type="EnsemblMetazoa" id="XM_003387013.3">
    <property type="protein sequence ID" value="XP_003387061.1"/>
    <property type="gene ID" value="LOC100640879"/>
</dbReference>
<sequence>MATKRDVVQISSYSRRLKDNVKSMLDNYGEILKAAKVSSSEGQSSEYEANVYRVENEIEIRAANIVRAAESLSRLVSELKEYLILHDFSAINDSLTKRATELEQHQKTLLQDSERLFLSAKERELKAIEGGHNV</sequence>
<dbReference type="GO" id="GO:0016592">
    <property type="term" value="C:mediator complex"/>
    <property type="evidence" value="ECO:0007669"/>
    <property type="project" value="InterPro"/>
</dbReference>
<keyword evidence="9" id="KW-1185">Reference proteome</keyword>
<keyword evidence="4" id="KW-0804">Transcription</keyword>
<gene>
    <name evidence="8" type="primary">100640879</name>
</gene>
<dbReference type="InParanoid" id="A0A1X7UQE1"/>
<keyword evidence="3" id="KW-0805">Transcription regulation</keyword>
<comment type="function">
    <text evidence="6">Component of the Mediator complex, a coactivator involved in the regulated transcription of nearly all RNA polymerase II-dependent genes. Mediator functions as a bridge to convey information from gene-specific regulatory proteins to the basal RNA polymerase II transcription machinery. Mediator is recruited to promoters by direct interactions with regulatory proteins and serves as a scaffold for the assembly of a functional preinitiation complex with RNA polymerase II and the general transcription factors.</text>
</comment>
<dbReference type="eggNOG" id="KOG3304">
    <property type="taxonomic scope" value="Eukaryota"/>
</dbReference>
<keyword evidence="5" id="KW-0539">Nucleus</keyword>